<evidence type="ECO:0000256" key="4">
    <source>
        <dbReference type="ARBA" id="ARBA00022801"/>
    </source>
</evidence>
<keyword evidence="10" id="KW-1185">Reference proteome</keyword>
<evidence type="ECO:0000256" key="2">
    <source>
        <dbReference type="ARBA" id="ARBA00022670"/>
    </source>
</evidence>
<proteinExistence type="inferred from homology"/>
<dbReference type="InterPro" id="IPR001567">
    <property type="entry name" value="Pept_M3A_M3B_dom"/>
</dbReference>
<evidence type="ECO:0000256" key="1">
    <source>
        <dbReference type="ARBA" id="ARBA00006040"/>
    </source>
</evidence>
<dbReference type="InterPro" id="IPR024077">
    <property type="entry name" value="Neurolysin/TOP_dom2"/>
</dbReference>
<dbReference type="Proteomes" id="UP000244893">
    <property type="component" value="Unassembled WGS sequence"/>
</dbReference>
<dbReference type="Pfam" id="PF01432">
    <property type="entry name" value="Peptidase_M3"/>
    <property type="match status" value="1"/>
</dbReference>
<keyword evidence="3 7" id="KW-0479">Metal-binding</keyword>
<evidence type="ECO:0000313" key="10">
    <source>
        <dbReference type="Proteomes" id="UP000244893"/>
    </source>
</evidence>
<dbReference type="InterPro" id="IPR045090">
    <property type="entry name" value="Pept_M3A_M3B"/>
</dbReference>
<gene>
    <name evidence="9" type="ORF">DDQ50_09655</name>
</gene>
<evidence type="ECO:0000259" key="8">
    <source>
        <dbReference type="Pfam" id="PF01432"/>
    </source>
</evidence>
<dbReference type="OrthoDB" id="9773538at2"/>
<dbReference type="GO" id="GO:0005829">
    <property type="term" value="C:cytosol"/>
    <property type="evidence" value="ECO:0007669"/>
    <property type="project" value="TreeGrafter"/>
</dbReference>
<dbReference type="Gene3D" id="1.10.1370.10">
    <property type="entry name" value="Neurolysin, domain 3"/>
    <property type="match status" value="1"/>
</dbReference>
<keyword evidence="5 7" id="KW-0862">Zinc</keyword>
<accession>A0A2V1HQU6</accession>
<sequence>MTANPFLDPSPLPHGLPPFAEIRFEHFEPAFVEGMSQQRAEVAAIVADEEAPTFANTLEPLERSGRVLDRVAAVFFSLLSSDSTDALAELEQSIAPRLAEHADAIRLDPSLYARIATIAADGQSLTAEERYLAERYETEMRLAGAGLDEAAKVRLREINQRLSVLSARFDKNLLDDTNDLALVVDDPAELAGLDASEISGAAEAAAGRGLEGKHLITLVLPSGHPALASLRDRGLRERIMRASLARGSRDNAFDNRPVLLEIVRLRAERAELLGFASHAAAVAADNTAGTAEAVAGMLNSLAPIAARNARREADALAVRLRADGVDGPLESWDHAFYAEQERRELHSVDTAAMRPYFNAERVLRDGVFFAANALYGLTFTERPDLVGYAPGVRVFEVGDDDGPRGLYLLDLYTRDSKRGGAWMNSLVEQSELLGTRTIVMNNLNVSRPAEGEPTLLTLDEVETFFHEFGHALHGLLATVRFPHFAGTRVFRDFVEFPSQVNEMWALWPEVATSYARRFDTGEPMPSEVVDRVKAAQSHGEGFATTEYLAAALLDQAWHSLSREQADAVTDVEAFERQALADAGLDVPGVPPRYSSAYFAHIFAGGYDAGYYSYIWSEVLDADTVEWFRDNGGLSRPNGDRFRRYVLGIGGSRDPLAAYREFRGRDAEIGPLLARRGLDE</sequence>
<comment type="caution">
    <text evidence="9">The sequence shown here is derived from an EMBL/GenBank/DDBJ whole genome shotgun (WGS) entry which is preliminary data.</text>
</comment>
<dbReference type="AlphaFoldDB" id="A0A2V1HQU6"/>
<evidence type="ECO:0000256" key="3">
    <source>
        <dbReference type="ARBA" id="ARBA00022723"/>
    </source>
</evidence>
<comment type="cofactor">
    <cofactor evidence="7">
        <name>Zn(2+)</name>
        <dbReference type="ChEBI" id="CHEBI:29105"/>
    </cofactor>
    <text evidence="7">Binds 1 zinc ion.</text>
</comment>
<dbReference type="Gene3D" id="3.40.390.10">
    <property type="entry name" value="Collagenase (Catalytic Domain)"/>
    <property type="match status" value="1"/>
</dbReference>
<keyword evidence="4 7" id="KW-0378">Hydrolase</keyword>
<keyword evidence="2 7" id="KW-0645">Protease</keyword>
<dbReference type="EMBL" id="QEOP01000002">
    <property type="protein sequence ID" value="PVZ94012.1"/>
    <property type="molecule type" value="Genomic_DNA"/>
</dbReference>
<evidence type="ECO:0000313" key="9">
    <source>
        <dbReference type="EMBL" id="PVZ94012.1"/>
    </source>
</evidence>
<dbReference type="PANTHER" id="PTHR43660">
    <property type="entry name" value="DIPEPTIDYL CARBOXYPEPTIDASE"/>
    <property type="match status" value="1"/>
</dbReference>
<dbReference type="PANTHER" id="PTHR43660:SF1">
    <property type="entry name" value="DIPEPTIDYL CARBOXYPEPTIDASE"/>
    <property type="match status" value="1"/>
</dbReference>
<keyword evidence="6 7" id="KW-0482">Metalloprotease</keyword>
<dbReference type="GO" id="GO:0046872">
    <property type="term" value="F:metal ion binding"/>
    <property type="evidence" value="ECO:0007669"/>
    <property type="project" value="UniProtKB-UniRule"/>
</dbReference>
<dbReference type="FunFam" id="3.40.390.10:FF:000009">
    <property type="entry name" value="Oligopeptidase A"/>
    <property type="match status" value="1"/>
</dbReference>
<name>A0A2V1HQU6_9MICO</name>
<dbReference type="CDD" id="cd06456">
    <property type="entry name" value="M3A_DCP"/>
    <property type="match status" value="1"/>
</dbReference>
<dbReference type="InterPro" id="IPR024079">
    <property type="entry name" value="MetalloPept_cat_dom_sf"/>
</dbReference>
<comment type="similarity">
    <text evidence="1 7">Belongs to the peptidase M3 family.</text>
</comment>
<dbReference type="GO" id="GO:0004180">
    <property type="term" value="F:carboxypeptidase activity"/>
    <property type="evidence" value="ECO:0007669"/>
    <property type="project" value="TreeGrafter"/>
</dbReference>
<dbReference type="InterPro" id="IPR034005">
    <property type="entry name" value="M3A_DCP"/>
</dbReference>
<reference evidence="9 10" key="1">
    <citation type="submission" date="2018-05" db="EMBL/GenBank/DDBJ databases">
        <title>Amnibacterium sp. M8JJ-5, whole genome shotgun sequence.</title>
        <authorList>
            <person name="Tuo L."/>
        </authorList>
    </citation>
    <scope>NUCLEOTIDE SEQUENCE [LARGE SCALE GENOMIC DNA]</scope>
    <source>
        <strain evidence="9 10">M8JJ-5</strain>
    </source>
</reference>
<dbReference type="GO" id="GO:0006508">
    <property type="term" value="P:proteolysis"/>
    <property type="evidence" value="ECO:0007669"/>
    <property type="project" value="UniProtKB-KW"/>
</dbReference>
<dbReference type="RefSeq" id="WP_116756526.1">
    <property type="nucleotide sequence ID" value="NZ_JBHUEX010000001.1"/>
</dbReference>
<organism evidence="9 10">
    <name type="scientific">Amnibacterium flavum</name>
    <dbReference type="NCBI Taxonomy" id="2173173"/>
    <lineage>
        <taxon>Bacteria</taxon>
        <taxon>Bacillati</taxon>
        <taxon>Actinomycetota</taxon>
        <taxon>Actinomycetes</taxon>
        <taxon>Micrococcales</taxon>
        <taxon>Microbacteriaceae</taxon>
        <taxon>Amnibacterium</taxon>
    </lineage>
</organism>
<dbReference type="GO" id="GO:0004222">
    <property type="term" value="F:metalloendopeptidase activity"/>
    <property type="evidence" value="ECO:0007669"/>
    <property type="project" value="InterPro"/>
</dbReference>
<evidence type="ECO:0000256" key="5">
    <source>
        <dbReference type="ARBA" id="ARBA00022833"/>
    </source>
</evidence>
<dbReference type="Gene3D" id="1.10.1370.40">
    <property type="match status" value="1"/>
</dbReference>
<protein>
    <submittedName>
        <fullName evidence="9">Peptidase M3</fullName>
    </submittedName>
</protein>
<evidence type="ECO:0000256" key="7">
    <source>
        <dbReference type="RuleBase" id="RU003435"/>
    </source>
</evidence>
<feature type="domain" description="Peptidase M3A/M3B catalytic" evidence="8">
    <location>
        <begin position="227"/>
        <end position="675"/>
    </location>
</feature>
<dbReference type="SUPFAM" id="SSF55486">
    <property type="entry name" value="Metalloproteases ('zincins'), catalytic domain"/>
    <property type="match status" value="1"/>
</dbReference>
<evidence type="ECO:0000256" key="6">
    <source>
        <dbReference type="ARBA" id="ARBA00023049"/>
    </source>
</evidence>